<dbReference type="SUPFAM" id="SSF51735">
    <property type="entry name" value="NAD(P)-binding Rossmann-fold domains"/>
    <property type="match status" value="1"/>
</dbReference>
<keyword evidence="6" id="KW-1185">Reference proteome</keyword>
<keyword evidence="2" id="KW-0521">NADP</keyword>
<feature type="domain" description="NmrA-like" evidence="4">
    <location>
        <begin position="3"/>
        <end position="232"/>
    </location>
</feature>
<dbReference type="PANTHER" id="PTHR47706">
    <property type="entry name" value="NMRA-LIKE FAMILY PROTEIN"/>
    <property type="match status" value="1"/>
</dbReference>
<dbReference type="GeneID" id="98176570"/>
<name>A0ABQ0GCY0_9PEZI</name>
<gene>
    <name evidence="5" type="ORF">MFIFM68171_05827</name>
</gene>
<dbReference type="InterPro" id="IPR036291">
    <property type="entry name" value="NAD(P)-bd_dom_sf"/>
</dbReference>
<keyword evidence="3" id="KW-0560">Oxidoreductase</keyword>
<dbReference type="Pfam" id="PF05368">
    <property type="entry name" value="NmrA"/>
    <property type="match status" value="1"/>
</dbReference>
<evidence type="ECO:0000259" key="4">
    <source>
        <dbReference type="Pfam" id="PF05368"/>
    </source>
</evidence>
<comment type="caution">
    <text evidence="5">The sequence shown here is derived from an EMBL/GenBank/DDBJ whole genome shotgun (WGS) entry which is preliminary data.</text>
</comment>
<dbReference type="EMBL" id="BAAFSV010000003">
    <property type="protein sequence ID" value="GAB1315617.1"/>
    <property type="molecule type" value="Genomic_DNA"/>
</dbReference>
<dbReference type="PANTHER" id="PTHR47706:SF4">
    <property type="entry name" value="NMRA-LIKE DOMAIN-CONTAINING PROTEIN"/>
    <property type="match status" value="1"/>
</dbReference>
<evidence type="ECO:0000256" key="2">
    <source>
        <dbReference type="ARBA" id="ARBA00022857"/>
    </source>
</evidence>
<evidence type="ECO:0000256" key="3">
    <source>
        <dbReference type="ARBA" id="ARBA00023002"/>
    </source>
</evidence>
<evidence type="ECO:0000313" key="5">
    <source>
        <dbReference type="EMBL" id="GAB1315617.1"/>
    </source>
</evidence>
<evidence type="ECO:0000256" key="1">
    <source>
        <dbReference type="ARBA" id="ARBA00005725"/>
    </source>
</evidence>
<sequence>MVKVALAGGSGDVGREITDALLAAGKHEILLLSRKDGPVYETRPGVKWVKTNYDDPDQLAEVLRGIQTVLSFIDMASDKGTLAQKNLIDAAVCAGVKRFAPSEWAASSIHPSMPWYAAKGEIREYLAELNRDNKILEYTLFQPGLFVNYLTYPDKSSNHITPIDTPFDFANRRALIAEGGDEARISLITAEDLANVVARAVEYEGEWPVVGGIRGTDLTLGQLIALGEKVRGGCGFQVERLNPDDLKATTVKSSWMPEVRHHSVTPEDAKMLRPMFVAGILLGIAAGAFSVSDEWNRLLPDYKFNKAEDLLANFWREKP</sequence>
<dbReference type="InterPro" id="IPR008030">
    <property type="entry name" value="NmrA-like"/>
</dbReference>
<dbReference type="InterPro" id="IPR051609">
    <property type="entry name" value="NmrA/Isoflavone_reductase-like"/>
</dbReference>
<comment type="similarity">
    <text evidence="1">Belongs to the NmrA-type oxidoreductase family. Isoflavone reductase subfamily.</text>
</comment>
<reference evidence="5 6" key="1">
    <citation type="submission" date="2024-09" db="EMBL/GenBank/DDBJ databases">
        <title>Itraconazole resistance in Madurella fahalii resulting from another homologue of gene encoding cytochrome P450 14-alpha sterol demethylase (CYP51).</title>
        <authorList>
            <person name="Yoshioka I."/>
            <person name="Fahal A.H."/>
            <person name="Kaneko S."/>
            <person name="Yaguchi T."/>
        </authorList>
    </citation>
    <scope>NUCLEOTIDE SEQUENCE [LARGE SCALE GENOMIC DNA]</scope>
    <source>
        <strain evidence="5 6">IFM 68171</strain>
    </source>
</reference>
<dbReference type="Gene3D" id="3.40.50.720">
    <property type="entry name" value="NAD(P)-binding Rossmann-like Domain"/>
    <property type="match status" value="1"/>
</dbReference>
<dbReference type="Proteomes" id="UP001628179">
    <property type="component" value="Unassembled WGS sequence"/>
</dbReference>
<dbReference type="RefSeq" id="XP_070917348.1">
    <property type="nucleotide sequence ID" value="XM_071061247.1"/>
</dbReference>
<organism evidence="5 6">
    <name type="scientific">Madurella fahalii</name>
    <dbReference type="NCBI Taxonomy" id="1157608"/>
    <lineage>
        <taxon>Eukaryota</taxon>
        <taxon>Fungi</taxon>
        <taxon>Dikarya</taxon>
        <taxon>Ascomycota</taxon>
        <taxon>Pezizomycotina</taxon>
        <taxon>Sordariomycetes</taxon>
        <taxon>Sordariomycetidae</taxon>
        <taxon>Sordariales</taxon>
        <taxon>Sordariales incertae sedis</taxon>
        <taxon>Madurella</taxon>
    </lineage>
</organism>
<accession>A0ABQ0GCY0</accession>
<proteinExistence type="inferred from homology"/>
<evidence type="ECO:0000313" key="6">
    <source>
        <dbReference type="Proteomes" id="UP001628179"/>
    </source>
</evidence>
<protein>
    <submittedName>
        <fullName evidence="5">2'-hydroxyisoflavone reductase</fullName>
    </submittedName>
</protein>